<gene>
    <name evidence="1" type="ORF">CONPUDRAFT_151527</name>
</gene>
<protein>
    <submittedName>
        <fullName evidence="1">Uncharacterized protein</fullName>
    </submittedName>
</protein>
<dbReference type="AlphaFoldDB" id="A0A5M3N0U6"/>
<proteinExistence type="predicted"/>
<comment type="caution">
    <text evidence="1">The sequence shown here is derived from an EMBL/GenBank/DDBJ whole genome shotgun (WGS) entry which is preliminary data.</text>
</comment>
<accession>A0A5M3N0U6</accession>
<dbReference type="OrthoDB" id="2789670at2759"/>
<dbReference type="GeneID" id="19202871"/>
<dbReference type="RefSeq" id="XP_007766191.1">
    <property type="nucleotide sequence ID" value="XM_007768001.1"/>
</dbReference>
<reference evidence="2" key="1">
    <citation type="journal article" date="2012" name="Science">
        <title>The Paleozoic origin of enzymatic lignin decomposition reconstructed from 31 fungal genomes.</title>
        <authorList>
            <person name="Floudas D."/>
            <person name="Binder M."/>
            <person name="Riley R."/>
            <person name="Barry K."/>
            <person name="Blanchette R.A."/>
            <person name="Henrissat B."/>
            <person name="Martinez A.T."/>
            <person name="Otillar R."/>
            <person name="Spatafora J.W."/>
            <person name="Yadav J.S."/>
            <person name="Aerts A."/>
            <person name="Benoit I."/>
            <person name="Boyd A."/>
            <person name="Carlson A."/>
            <person name="Copeland A."/>
            <person name="Coutinho P.M."/>
            <person name="de Vries R.P."/>
            <person name="Ferreira P."/>
            <person name="Findley K."/>
            <person name="Foster B."/>
            <person name="Gaskell J."/>
            <person name="Glotzer D."/>
            <person name="Gorecki P."/>
            <person name="Heitman J."/>
            <person name="Hesse C."/>
            <person name="Hori C."/>
            <person name="Igarashi K."/>
            <person name="Jurgens J.A."/>
            <person name="Kallen N."/>
            <person name="Kersten P."/>
            <person name="Kohler A."/>
            <person name="Kuees U."/>
            <person name="Kumar T.K.A."/>
            <person name="Kuo A."/>
            <person name="LaButti K."/>
            <person name="Larrondo L.F."/>
            <person name="Lindquist E."/>
            <person name="Ling A."/>
            <person name="Lombard V."/>
            <person name="Lucas S."/>
            <person name="Lundell T."/>
            <person name="Martin R."/>
            <person name="McLaughlin D.J."/>
            <person name="Morgenstern I."/>
            <person name="Morin E."/>
            <person name="Murat C."/>
            <person name="Nagy L.G."/>
            <person name="Nolan M."/>
            <person name="Ohm R.A."/>
            <person name="Patyshakuliyeva A."/>
            <person name="Rokas A."/>
            <person name="Ruiz-Duenas F.J."/>
            <person name="Sabat G."/>
            <person name="Salamov A."/>
            <person name="Samejima M."/>
            <person name="Schmutz J."/>
            <person name="Slot J.C."/>
            <person name="St John F."/>
            <person name="Stenlid J."/>
            <person name="Sun H."/>
            <person name="Sun S."/>
            <person name="Syed K."/>
            <person name="Tsang A."/>
            <person name="Wiebenga A."/>
            <person name="Young D."/>
            <person name="Pisabarro A."/>
            <person name="Eastwood D.C."/>
            <person name="Martin F."/>
            <person name="Cullen D."/>
            <person name="Grigoriev I.V."/>
            <person name="Hibbett D.S."/>
        </authorList>
    </citation>
    <scope>NUCLEOTIDE SEQUENCE [LARGE SCALE GENOMIC DNA]</scope>
    <source>
        <strain evidence="2">RWD-64-598 SS2</strain>
    </source>
</reference>
<name>A0A5M3N0U6_CONPW</name>
<dbReference type="KEGG" id="cput:CONPUDRAFT_151527"/>
<dbReference type="EMBL" id="JH711575">
    <property type="protein sequence ID" value="EIW84511.1"/>
    <property type="molecule type" value="Genomic_DNA"/>
</dbReference>
<dbReference type="Proteomes" id="UP000053558">
    <property type="component" value="Unassembled WGS sequence"/>
</dbReference>
<keyword evidence="2" id="KW-1185">Reference proteome</keyword>
<sequence length="67" mass="7224">MHLPDNNNNPSYGAAIILSAVYGYQAHPVNDPLSAKLNAALEVAVQVSAPEKSLLVEYLPFVKYIPS</sequence>
<evidence type="ECO:0000313" key="2">
    <source>
        <dbReference type="Proteomes" id="UP000053558"/>
    </source>
</evidence>
<evidence type="ECO:0000313" key="1">
    <source>
        <dbReference type="EMBL" id="EIW84511.1"/>
    </source>
</evidence>
<organism evidence="1 2">
    <name type="scientific">Coniophora puteana (strain RWD-64-598)</name>
    <name type="common">Brown rot fungus</name>
    <dbReference type="NCBI Taxonomy" id="741705"/>
    <lineage>
        <taxon>Eukaryota</taxon>
        <taxon>Fungi</taxon>
        <taxon>Dikarya</taxon>
        <taxon>Basidiomycota</taxon>
        <taxon>Agaricomycotina</taxon>
        <taxon>Agaricomycetes</taxon>
        <taxon>Agaricomycetidae</taxon>
        <taxon>Boletales</taxon>
        <taxon>Coniophorineae</taxon>
        <taxon>Coniophoraceae</taxon>
        <taxon>Coniophora</taxon>
    </lineage>
</organism>